<name>A0A7E5WY59_TRINI</name>
<feature type="compositionally biased region" description="Polar residues" evidence="7">
    <location>
        <begin position="1522"/>
        <end position="1538"/>
    </location>
</feature>
<dbReference type="InterPro" id="IPR035892">
    <property type="entry name" value="C2_domain_sf"/>
</dbReference>
<dbReference type="OrthoDB" id="2133912at2759"/>
<keyword evidence="10" id="KW-1185">Reference proteome</keyword>
<feature type="region of interest" description="Disordered" evidence="7">
    <location>
        <begin position="556"/>
        <end position="584"/>
    </location>
</feature>
<dbReference type="RefSeq" id="XP_026745793.1">
    <property type="nucleotide sequence ID" value="XM_026889992.1"/>
</dbReference>
<feature type="region of interest" description="Disordered" evidence="7">
    <location>
        <begin position="745"/>
        <end position="777"/>
    </location>
</feature>
<gene>
    <name evidence="11" type="primary">LOC113507136</name>
</gene>
<evidence type="ECO:0000256" key="3">
    <source>
        <dbReference type="ARBA" id="ARBA00023054"/>
    </source>
</evidence>
<evidence type="ECO:0000256" key="6">
    <source>
        <dbReference type="SAM" id="Coils"/>
    </source>
</evidence>
<feature type="region of interest" description="Disordered" evidence="7">
    <location>
        <begin position="1082"/>
        <end position="1153"/>
    </location>
</feature>
<feature type="region of interest" description="Disordered" evidence="7">
    <location>
        <begin position="1254"/>
        <end position="1355"/>
    </location>
</feature>
<evidence type="ECO:0000313" key="10">
    <source>
        <dbReference type="Proteomes" id="UP000322000"/>
    </source>
</evidence>
<comment type="similarity">
    <text evidence="2">Belongs to the RPGRIP1 family.</text>
</comment>
<dbReference type="InterPro" id="IPR031139">
    <property type="entry name" value="RPGRIP1_fam"/>
</dbReference>
<feature type="region of interest" description="Disordered" evidence="7">
    <location>
        <begin position="2147"/>
        <end position="2174"/>
    </location>
</feature>
<organism evidence="10 11">
    <name type="scientific">Trichoplusia ni</name>
    <name type="common">Cabbage looper</name>
    <dbReference type="NCBI Taxonomy" id="7111"/>
    <lineage>
        <taxon>Eukaryota</taxon>
        <taxon>Metazoa</taxon>
        <taxon>Ecdysozoa</taxon>
        <taxon>Arthropoda</taxon>
        <taxon>Hexapoda</taxon>
        <taxon>Insecta</taxon>
        <taxon>Pterygota</taxon>
        <taxon>Neoptera</taxon>
        <taxon>Endopterygota</taxon>
        <taxon>Lepidoptera</taxon>
        <taxon>Glossata</taxon>
        <taxon>Ditrysia</taxon>
        <taxon>Noctuoidea</taxon>
        <taxon>Noctuidae</taxon>
        <taxon>Plusiinae</taxon>
        <taxon>Trichoplusia</taxon>
    </lineage>
</organism>
<feature type="compositionally biased region" description="Polar residues" evidence="7">
    <location>
        <begin position="1118"/>
        <end position="1131"/>
    </location>
</feature>
<feature type="compositionally biased region" description="Polar residues" evidence="7">
    <location>
        <begin position="1444"/>
        <end position="1459"/>
    </location>
</feature>
<feature type="compositionally biased region" description="Polar residues" evidence="7">
    <location>
        <begin position="519"/>
        <end position="532"/>
    </location>
</feature>
<dbReference type="Pfam" id="PF18111">
    <property type="entry name" value="RPGR1_C"/>
    <property type="match status" value="1"/>
</dbReference>
<feature type="coiled-coil region" evidence="6">
    <location>
        <begin position="1360"/>
        <end position="1387"/>
    </location>
</feature>
<dbReference type="InterPro" id="IPR041091">
    <property type="entry name" value="RPGRIP1_C"/>
</dbReference>
<keyword evidence="4" id="KW-0969">Cilium</keyword>
<feature type="domain" description="RPGRIP1 C-terminal" evidence="9">
    <location>
        <begin position="2228"/>
        <end position="2395"/>
    </location>
</feature>
<feature type="compositionally biased region" description="Basic and acidic residues" evidence="7">
    <location>
        <begin position="1254"/>
        <end position="1265"/>
    </location>
</feature>
<feature type="domain" description="RPGR-interacting protein 1 first C2" evidence="8">
    <location>
        <begin position="1754"/>
        <end position="1864"/>
    </location>
</feature>
<feature type="compositionally biased region" description="Pro residues" evidence="7">
    <location>
        <begin position="1634"/>
        <end position="1644"/>
    </location>
</feature>
<dbReference type="Gene3D" id="2.60.40.150">
    <property type="entry name" value="C2 domain"/>
    <property type="match status" value="2"/>
</dbReference>
<dbReference type="GO" id="GO:0005929">
    <property type="term" value="C:cilium"/>
    <property type="evidence" value="ECO:0007669"/>
    <property type="project" value="UniProtKB-SubCell"/>
</dbReference>
<feature type="compositionally biased region" description="Polar residues" evidence="7">
    <location>
        <begin position="1468"/>
        <end position="1477"/>
    </location>
</feature>
<evidence type="ECO:0000256" key="5">
    <source>
        <dbReference type="ARBA" id="ARBA00023273"/>
    </source>
</evidence>
<feature type="compositionally biased region" description="Polar residues" evidence="7">
    <location>
        <begin position="1545"/>
        <end position="1554"/>
    </location>
</feature>
<sequence length="2410" mass="268326">MSCYSKEKCGVEKYDYNNICKSHSARSDRAEKSSALTSTELYRICPSKLSKRELEDLYFALLENNLELKRTINGQQDKIRGLSTKVQRLNASQKLIQSKEMKDCCIGTKTLVNDQKESILDLKRTNQRMSERIRTLNMRLCSAKQFHKKSPSSSVSRCLRCANTSALPQHTYVKHSCSPKPSEPTNQTMKCSVSCQNVDRDATSVRSAQTEPREPQCQNSDLPCDENKCRTVMEELKQKIVTLQEELSNTHSEYSSRISRLEGEVSAVRRENVRVRGERGAGQDQLRGAAQRAAQLLDTCRQAEAKCVQLTAQLSIEKRKVAELETRLKAANMSNRVNKAIKDHFAHKNDLKPCAFTKHACPCPGSDWTQPSVTAKSGQKKTCDCDLDFESIIVTPAKISAQKSPRTDRGLPANKALEVETKAQVSQTAAEMEETPKADPGPEIYTQETRRLTDTGLSPISTLEPQVCCQELRRLIDARLPQTMPQNSEMYSQESRKPADAVLPSRPVQEPEIYAQVPRGQTDTTLSQTADQEPQACCQELRRLIDTVLPQKIPQEAEMYSQRPRRSTDTGLPVRPAQEAQMYDQVPRGQINAWPPSANQEQMYSQVPRRLTDTGLPPGLGQEAQAFSQDPRTTRLSQQLAQEPEIYPQELRRLTDTGLPPIPAQAPEMYSQVPQGQTGATLQPRADQGSQICCQELQGEVDTRLPPTVDQEIQACCQQLRRLIDTRLPLKMPQETEMYSEMAQKLADSGLPSQPAQESEKSPQEVEEEEENTIYSQTSQRLFDYGLSEKTVQDAKVFVPEVFEKSAPSEVTSPKQGQEAEVQFSPQASEKSALDNDMPLTLAQDEKTLSANGDGVKDGAGPAQEPKGSTCMCLCPPREDVTETDKNGPDCVCACQPQQDLKQDSTSYKGSGCMCACPSQYDTASSTASNFVCGCPPRDDLPDAVQETNVQIDILRQSERAAFEEKTKKTLDDSGYVDANRSPDVPTERIRTSRQEYRKVSITETPTKADYDDDQMDISLNDAEDTNTNISRDKEEAMYLQKMNEQLMKTILDLQSQVDRMRIAGAKLAAGTCSAKKCGSKAAEGKSEDDAENCATNCGDDSPGCTMPIVESSKRQMEPQNENQFTPSINRSVEDYAPNKKVRQSETPSTSELEYGLQQEMQAAEQAAKPQSTNESFEKNRLFESLNYAAKVNVKPEFYTVDDRQQQLAGKKKVSTPQCLRCTRGAEFIADTDLLADKDSCEPCEFCSIEKKECQSKPPRDKGGKSDGGVAKGPAKSDRHNSLQIPGPIPVAEATTKDWKKNVFKRFSLDGKKKDPQKSKDEKRKRERDIENTTQRRGSGNMKDNADINNSLTNKMPLEIDENAKALREARRELKAHSKESFELNRLSTLKKKDSQTMPLPIQESLNNFYPRSDLNLFPTVGAEPNPRPTKYGNQTYHALTFQETNLQEQNRATQVGQENKQRRRSSTSDQETYTVDTSKETRATSPDNTEYEISYMTDLPSEREGKSPKSQRLSPGEDKMTTTYTDSYTNPATNYSLSEGELPATTTRKLSLNSRRDPAPLTNEDAPPTQKMEEALQAITEELARCKNLMLSQRPTDATSEATRTEATKPESLRQPRRSSPAMEPRHSRLLPLPIPPSPPSTPPSSHRQSLLNPPLILSQSSPRRSLVADLQMQHLLEDDEPPKRLSIEEASQPVPSQEMPKSSQQKSILHTDKHAMDLNLDMPDPSPLDSTIALRRGIATQSIGDTYAPKCLFTLHIGTVVLSDEAVLNSRDKSLVLTWKFYDQNVAMTRVRPGRVVLFDFSTEYDVKLTDEFLTYLKQEEMPILICELDKQDTPFASCALPLRDALLHTNRRADMSLALVAGPQMLSARAENGAAADALDAGDEMGVIDLWCLLRADGHVLPLINRSIARLTKPANRQQSSSRFMQQVMDDEPSNELRDLDITRSTYPVAYEDRPVPSQYRDVAYLRTTRRWGSSFLKLPPTYDINAVGQTAPPPPSKPTAAETAEAVAKAAAEAEAAAAATRRAEELYDPSNYPPVRQRNSDPPISPSDEPERDVSQIIPNEVVAKIKSPGDMKQALVQNSQRSDNPRIPRADEEIASQAQSSMGSLRSIVARLQKKGLAKTVNPNRISERRQSILQSIKAKSGKNTLDMVSGKPPPEMKPLDTVEEQPDSELFRKYDNISKLLGSNRTDSSKKSVTILPKYVEDETQNAPEGNEDENNPVKQSLDITVLWLALNEECEAMVDPHVQRVYVAYSFLGRNGAELETPVSLPKPKHYVDKCYFNFKKTFELEDSDLPLLGHMARCRAASKVSEDAKDCIVFSVVSEPPEDPLGLESCEDIGYAFLYLGDLLAYSAGSSGYTEVVPVRSAHGGAAVCGVLAVRLDGLDIVRRCLLLASSQKDLSQWAAL</sequence>
<feature type="region of interest" description="Disordered" evidence="7">
    <location>
        <begin position="513"/>
        <end position="532"/>
    </location>
</feature>
<keyword evidence="5" id="KW-0966">Cell projection</keyword>
<feature type="compositionally biased region" description="Polar residues" evidence="7">
    <location>
        <begin position="625"/>
        <end position="641"/>
    </location>
</feature>
<dbReference type="SUPFAM" id="SSF49562">
    <property type="entry name" value="C2 domain (Calcium/lipid-binding domain, CaLB)"/>
    <property type="match status" value="1"/>
</dbReference>
<comment type="subcellular location">
    <subcellularLocation>
        <location evidence="1">Cell projection</location>
        <location evidence="1">Cilium</location>
    </subcellularLocation>
</comment>
<protein>
    <submittedName>
        <fullName evidence="11">Uncharacterized protein LOC113507136</fullName>
    </submittedName>
</protein>
<feature type="region of interest" description="Disordered" evidence="7">
    <location>
        <begin position="421"/>
        <end position="444"/>
    </location>
</feature>
<feature type="compositionally biased region" description="Basic and acidic residues" evidence="7">
    <location>
        <begin position="1604"/>
        <end position="1615"/>
    </location>
</feature>
<feature type="region of interest" description="Disordered" evidence="7">
    <location>
        <begin position="807"/>
        <end position="834"/>
    </location>
</feature>
<accession>A0A7E5WY59</accession>
<feature type="compositionally biased region" description="Polar residues" evidence="7">
    <location>
        <begin position="1592"/>
        <end position="1603"/>
    </location>
</feature>
<reference evidence="11" key="1">
    <citation type="submission" date="2025-08" db="UniProtKB">
        <authorList>
            <consortium name="RefSeq"/>
        </authorList>
    </citation>
    <scope>IDENTIFICATION</scope>
</reference>
<evidence type="ECO:0000259" key="8">
    <source>
        <dbReference type="Pfam" id="PF11618"/>
    </source>
</evidence>
<evidence type="ECO:0000256" key="7">
    <source>
        <dbReference type="SAM" id="MobiDB-lite"/>
    </source>
</evidence>
<dbReference type="KEGG" id="tnl:113507136"/>
<evidence type="ECO:0000256" key="1">
    <source>
        <dbReference type="ARBA" id="ARBA00004138"/>
    </source>
</evidence>
<feature type="region of interest" description="Disordered" evidence="7">
    <location>
        <begin position="848"/>
        <end position="868"/>
    </location>
</feature>
<proteinExistence type="inferred from homology"/>
<dbReference type="PANTHER" id="PTHR14240">
    <property type="entry name" value="RETINITIS PIGMENTOSA GTPASE REGULATOR-INTERACTING PROTEIN"/>
    <property type="match status" value="1"/>
</dbReference>
<dbReference type="InterPro" id="IPR021656">
    <property type="entry name" value="C2-C2_1"/>
</dbReference>
<feature type="region of interest" description="Disordered" evidence="7">
    <location>
        <begin position="2022"/>
        <end position="2060"/>
    </location>
</feature>
<dbReference type="GO" id="GO:0005856">
    <property type="term" value="C:cytoskeleton"/>
    <property type="evidence" value="ECO:0007669"/>
    <property type="project" value="UniProtKB-ARBA"/>
</dbReference>
<evidence type="ECO:0000313" key="11">
    <source>
        <dbReference type="RefSeq" id="XP_026745793.1"/>
    </source>
</evidence>
<dbReference type="Proteomes" id="UP000322000">
    <property type="component" value="Unplaced"/>
</dbReference>
<evidence type="ECO:0000259" key="9">
    <source>
        <dbReference type="Pfam" id="PF18111"/>
    </source>
</evidence>
<evidence type="ECO:0000256" key="2">
    <source>
        <dbReference type="ARBA" id="ARBA00006042"/>
    </source>
</evidence>
<feature type="coiled-coil region" evidence="6">
    <location>
        <begin position="226"/>
        <end position="334"/>
    </location>
</feature>
<feature type="compositionally biased region" description="Basic and acidic residues" evidence="7">
    <location>
        <begin position="1295"/>
        <end position="1331"/>
    </location>
</feature>
<dbReference type="Pfam" id="PF11618">
    <property type="entry name" value="C2-C2_1"/>
    <property type="match status" value="1"/>
</dbReference>
<feature type="region of interest" description="Disordered" evidence="7">
    <location>
        <begin position="1592"/>
        <end position="1666"/>
    </location>
</feature>
<feature type="region of interest" description="Disordered" evidence="7">
    <location>
        <begin position="1444"/>
        <end position="1571"/>
    </location>
</feature>
<feature type="region of interest" description="Disordered" evidence="7">
    <location>
        <begin position="610"/>
        <end position="644"/>
    </location>
</feature>
<keyword evidence="3 6" id="KW-0175">Coiled coil</keyword>
<evidence type="ECO:0000256" key="4">
    <source>
        <dbReference type="ARBA" id="ARBA00023069"/>
    </source>
</evidence>
<dbReference type="GeneID" id="113507136"/>
<dbReference type="InParanoid" id="A0A7E5WY59"/>
<feature type="coiled-coil region" evidence="6">
    <location>
        <begin position="112"/>
        <end position="139"/>
    </location>
</feature>